<dbReference type="PANTHER" id="PTHR44846">
    <property type="entry name" value="MANNOSYL-D-GLYCERATE TRANSPORT/METABOLISM SYSTEM REPRESSOR MNGR-RELATED"/>
    <property type="match status" value="1"/>
</dbReference>
<dbReference type="EMBL" id="BSBI01000003">
    <property type="protein sequence ID" value="GLF94325.1"/>
    <property type="molecule type" value="Genomic_DNA"/>
</dbReference>
<proteinExistence type="predicted"/>
<dbReference type="Pfam" id="PF07702">
    <property type="entry name" value="UTRA"/>
    <property type="match status" value="1"/>
</dbReference>
<dbReference type="InterPro" id="IPR011663">
    <property type="entry name" value="UTRA"/>
</dbReference>
<name>A0ABQ5NVT1_9ACTN</name>
<gene>
    <name evidence="2" type="ORF">SYYSPA8_08530</name>
</gene>
<dbReference type="Gene3D" id="3.40.1410.10">
    <property type="entry name" value="Chorismate lyase-like"/>
    <property type="match status" value="1"/>
</dbReference>
<reference evidence="2 3" key="1">
    <citation type="submission" date="2022-10" db="EMBL/GenBank/DDBJ databases">
        <title>Draft genome sequence of Streptomyces sp. YSPA8.</title>
        <authorList>
            <person name="Moriuchi R."/>
            <person name="Dohra H."/>
            <person name="Yamamura H."/>
            <person name="Kodani S."/>
        </authorList>
    </citation>
    <scope>NUCLEOTIDE SEQUENCE [LARGE SCALE GENOMIC DNA]</scope>
    <source>
        <strain evidence="2 3">YSPA8</strain>
    </source>
</reference>
<sequence>MTDRWQPVRRHGITRLAADGWRGGRSVWESEAEGRELVVDQLVVGEETAGERIAGVLGIEPGAALCLRSRRYVLDGKPVMLATSHLPAELVAESPVTWGDPGPGGIYARLADLGHAPVHFREEVRARMPSREEAGRLGLGSGTPVVLIARTAYTAAGRAVEVNEMTLDSAAYILEYGFGA</sequence>
<evidence type="ECO:0000259" key="1">
    <source>
        <dbReference type="SMART" id="SM00866"/>
    </source>
</evidence>
<organism evidence="2 3">
    <name type="scientific">Streptomyces yaizuensis</name>
    <dbReference type="NCBI Taxonomy" id="2989713"/>
    <lineage>
        <taxon>Bacteria</taxon>
        <taxon>Bacillati</taxon>
        <taxon>Actinomycetota</taxon>
        <taxon>Actinomycetes</taxon>
        <taxon>Kitasatosporales</taxon>
        <taxon>Streptomycetaceae</taxon>
        <taxon>Streptomyces</taxon>
    </lineage>
</organism>
<protein>
    <submittedName>
        <fullName evidence="2">UTRA domain-containing protein</fullName>
    </submittedName>
</protein>
<accession>A0ABQ5NVT1</accession>
<feature type="domain" description="UbiC transcription regulator-associated" evidence="1">
    <location>
        <begin position="32"/>
        <end position="173"/>
    </location>
</feature>
<dbReference type="InterPro" id="IPR050679">
    <property type="entry name" value="Bact_HTH_transcr_reg"/>
</dbReference>
<keyword evidence="3" id="KW-1185">Reference proteome</keyword>
<dbReference type="PANTHER" id="PTHR44846:SF17">
    <property type="entry name" value="GNTR-FAMILY TRANSCRIPTIONAL REGULATOR"/>
    <property type="match status" value="1"/>
</dbReference>
<dbReference type="SUPFAM" id="SSF64288">
    <property type="entry name" value="Chorismate lyase-like"/>
    <property type="match status" value="1"/>
</dbReference>
<dbReference type="SMART" id="SM00866">
    <property type="entry name" value="UTRA"/>
    <property type="match status" value="1"/>
</dbReference>
<evidence type="ECO:0000313" key="2">
    <source>
        <dbReference type="EMBL" id="GLF94325.1"/>
    </source>
</evidence>
<comment type="caution">
    <text evidence="2">The sequence shown here is derived from an EMBL/GenBank/DDBJ whole genome shotgun (WGS) entry which is preliminary data.</text>
</comment>
<dbReference type="InterPro" id="IPR028978">
    <property type="entry name" value="Chorismate_lyase_/UTRA_dom_sf"/>
</dbReference>
<dbReference type="RefSeq" id="WP_323446424.1">
    <property type="nucleotide sequence ID" value="NZ_BSBI01000003.1"/>
</dbReference>
<dbReference type="Proteomes" id="UP001291653">
    <property type="component" value="Unassembled WGS sequence"/>
</dbReference>
<evidence type="ECO:0000313" key="3">
    <source>
        <dbReference type="Proteomes" id="UP001291653"/>
    </source>
</evidence>